<feature type="compositionally biased region" description="Acidic residues" evidence="1">
    <location>
        <begin position="938"/>
        <end position="948"/>
    </location>
</feature>
<evidence type="ECO:0000313" key="4">
    <source>
        <dbReference type="EMBL" id="KRX00606.1"/>
    </source>
</evidence>
<dbReference type="Gene3D" id="1.10.472.80">
    <property type="entry name" value="Ypt/Rab-GAP domain of gyp1p, domain 3"/>
    <property type="match status" value="1"/>
</dbReference>
<dbReference type="EMBL" id="LDAU01000184">
    <property type="protein sequence ID" value="KRX00606.1"/>
    <property type="molecule type" value="Genomic_DNA"/>
</dbReference>
<dbReference type="InterPro" id="IPR035969">
    <property type="entry name" value="Rab-GAP_TBC_sf"/>
</dbReference>
<keyword evidence="5" id="KW-1185">Reference proteome</keyword>
<evidence type="ECO:0000256" key="1">
    <source>
        <dbReference type="SAM" id="MobiDB-lite"/>
    </source>
</evidence>
<feature type="region of interest" description="Disordered" evidence="1">
    <location>
        <begin position="628"/>
        <end position="699"/>
    </location>
</feature>
<sequence length="1017" mass="121029">MSTQIRPKSKTTVNECTGISGTIEDFYQFKSPLQLVKIIFDKGKSQKFFQEKRQQKINRLGLSIGQSKDQKRNRDIKNQLILESKRLKIEEIFDKYYRQQEKNASNEPKKIFRYKLKDTLLTDQQRILVWPMACKVGYYQEQNKEYYKKLNLNINFPDNFKKQINNDIKRTKVPNQFEKTEEEVEEFRQQLYRILLNYSRRNSIIGYCQGYNYIVSMLLLIGFTEEVTFWIFTNLLEQVIPIDYYDSMLFGVICDQQIFNNLLQVHNPNVFKILEKNQISTGLFLTQWFVCLFAQTLNYEILKIAWDHMFLKGSVTLFKIGLIIMDAAQKQLQNAKGLEILQIIEQTSKEIKDPVWFNNKLNNLYISTKGVQILREIYRQTNKNELEKLEKDQKSNDQYNKLIDYSTIYCDKNWPYCTHIQQEEKLNKYEQINFFVFQQSTQLEIQQDYFPCLKIDPFCKSAKSSQIDSLIQSFASQVDSSFSSVKKTKKELEKEKKELEKEKKEREKREKKEKKNKKSKSMNQIDHLILIDYLQQFEKMKQQFLQKKQEQMDYQQLEGRNGSISLNGSSLRMKKLQNIQNSVFQKNQNQQNQENQNKSFLQKNQQKEGILITRTSHKCWDFVYDKKQMNQSSQRKRRSSQRLSKNTSGGKFENTPRSYKNNSLRNSAKNNSLQKINNNSKQNSYKGFSQENNKYNQNKNVGDLASSITLSYNAKQKIEEKENDSHSSSEDEKDQQKRKNKKDFDDKKQKNIIQEMMNNSNSDEFLDLRRDFGSENNNNINNNDDQFQLEQYEYNENQNVVDQYFDENENENQFDEEDDDYDNYQEDDYGFDEQQEDDFDNLNSAANSQEIDFMIQKILDKKSSRINQFFNQYQSNEYDIQRQDKLNNDKKLFQKQSFQGKRTDKGFSSDLHLQSNLSKNMGSFKNNRNKNQGSNDSQLDDTDEEENQSDINESKNKDKSNNQENSVSKQDIEQLFPLKFLRTLSMQPERKNFTKLLNIDKKDNEIISSKDFDDLIM</sequence>
<feature type="compositionally biased region" description="Basic and acidic residues" evidence="1">
    <location>
        <begin position="952"/>
        <end position="961"/>
    </location>
</feature>
<dbReference type="InParanoid" id="A0A0V0QEG6"/>
<feature type="compositionally biased region" description="Basic and acidic residues" evidence="1">
    <location>
        <begin position="493"/>
        <end position="510"/>
    </location>
</feature>
<keyword evidence="2" id="KW-1133">Transmembrane helix</keyword>
<gene>
    <name evidence="4" type="ORF">PPERSA_12825</name>
</gene>
<proteinExistence type="predicted"/>
<evidence type="ECO:0000259" key="3">
    <source>
        <dbReference type="PROSITE" id="PS50086"/>
    </source>
</evidence>
<dbReference type="Proteomes" id="UP000054937">
    <property type="component" value="Unassembled WGS sequence"/>
</dbReference>
<feature type="compositionally biased region" description="Basic residues" evidence="1">
    <location>
        <begin position="511"/>
        <end position="520"/>
    </location>
</feature>
<comment type="caution">
    <text evidence="4">The sequence shown here is derived from an EMBL/GenBank/DDBJ whole genome shotgun (WGS) entry which is preliminary data.</text>
</comment>
<reference evidence="4 5" key="1">
    <citation type="journal article" date="2015" name="Sci. Rep.">
        <title>Genome of the facultative scuticociliatosis pathogen Pseudocohnilembus persalinus provides insight into its virulence through horizontal gene transfer.</title>
        <authorList>
            <person name="Xiong J."/>
            <person name="Wang G."/>
            <person name="Cheng J."/>
            <person name="Tian M."/>
            <person name="Pan X."/>
            <person name="Warren A."/>
            <person name="Jiang C."/>
            <person name="Yuan D."/>
            <person name="Miao W."/>
        </authorList>
    </citation>
    <scope>NUCLEOTIDE SEQUENCE [LARGE SCALE GENOMIC DNA]</scope>
    <source>
        <strain evidence="4">36N120E</strain>
    </source>
</reference>
<feature type="region of interest" description="Disordered" evidence="1">
    <location>
        <begin position="493"/>
        <end position="521"/>
    </location>
</feature>
<feature type="compositionally biased region" description="Polar residues" evidence="1">
    <location>
        <begin position="655"/>
        <end position="699"/>
    </location>
</feature>
<dbReference type="Pfam" id="PF00566">
    <property type="entry name" value="RabGAP-TBC"/>
    <property type="match status" value="1"/>
</dbReference>
<keyword evidence="2" id="KW-0812">Transmembrane</keyword>
<name>A0A0V0QEG6_PSEPJ</name>
<protein>
    <submittedName>
        <fullName evidence="4">Rab-GTPase-TBC domain</fullName>
    </submittedName>
</protein>
<dbReference type="FunFam" id="1.10.8.270:FF:000016">
    <property type="entry name" value="TBC1 domain family member 2A"/>
    <property type="match status" value="1"/>
</dbReference>
<dbReference type="AlphaFoldDB" id="A0A0V0QEG6"/>
<feature type="domain" description="Rab-GAP TBC" evidence="3">
    <location>
        <begin position="120"/>
        <end position="313"/>
    </location>
</feature>
<dbReference type="SMART" id="SM00164">
    <property type="entry name" value="TBC"/>
    <property type="match status" value="1"/>
</dbReference>
<dbReference type="OrthoDB" id="292358at2759"/>
<dbReference type="InterPro" id="IPR000195">
    <property type="entry name" value="Rab-GAP-TBC_dom"/>
</dbReference>
<evidence type="ECO:0000313" key="5">
    <source>
        <dbReference type="Proteomes" id="UP000054937"/>
    </source>
</evidence>
<feature type="region of interest" description="Disordered" evidence="1">
    <location>
        <begin position="917"/>
        <end position="970"/>
    </location>
</feature>
<dbReference type="OMA" id="CCIDNIF"/>
<dbReference type="GO" id="GO:0005096">
    <property type="term" value="F:GTPase activator activity"/>
    <property type="evidence" value="ECO:0007669"/>
    <property type="project" value="TreeGrafter"/>
</dbReference>
<evidence type="ECO:0000256" key="2">
    <source>
        <dbReference type="SAM" id="Phobius"/>
    </source>
</evidence>
<dbReference type="PROSITE" id="PS50086">
    <property type="entry name" value="TBC_RABGAP"/>
    <property type="match status" value="1"/>
</dbReference>
<dbReference type="Gene3D" id="1.10.8.270">
    <property type="entry name" value="putative rabgap domain of human tbc1 domain family member 14 like domains"/>
    <property type="match status" value="1"/>
</dbReference>
<accession>A0A0V0QEG6</accession>
<feature type="transmembrane region" description="Helical" evidence="2">
    <location>
        <begin position="210"/>
        <end position="232"/>
    </location>
</feature>
<feature type="compositionally biased region" description="Polar residues" evidence="1">
    <location>
        <begin position="917"/>
        <end position="937"/>
    </location>
</feature>
<feature type="region of interest" description="Disordered" evidence="1">
    <location>
        <begin position="718"/>
        <end position="748"/>
    </location>
</feature>
<dbReference type="PANTHER" id="PTHR22957">
    <property type="entry name" value="TBC1 DOMAIN FAMILY MEMBER GTPASE-ACTIVATING PROTEIN"/>
    <property type="match status" value="1"/>
</dbReference>
<dbReference type="SUPFAM" id="SSF47923">
    <property type="entry name" value="Ypt/Rab-GAP domain of gyp1p"/>
    <property type="match status" value="2"/>
</dbReference>
<organism evidence="4 5">
    <name type="scientific">Pseudocohnilembus persalinus</name>
    <name type="common">Ciliate</name>
    <dbReference type="NCBI Taxonomy" id="266149"/>
    <lineage>
        <taxon>Eukaryota</taxon>
        <taxon>Sar</taxon>
        <taxon>Alveolata</taxon>
        <taxon>Ciliophora</taxon>
        <taxon>Intramacronucleata</taxon>
        <taxon>Oligohymenophorea</taxon>
        <taxon>Scuticociliatia</taxon>
        <taxon>Philasterida</taxon>
        <taxon>Pseudocohnilembidae</taxon>
        <taxon>Pseudocohnilembus</taxon>
    </lineage>
</organism>
<keyword evidence="2" id="KW-0472">Membrane</keyword>